<dbReference type="AlphaFoldDB" id="A0A2U1QH21"/>
<keyword evidence="6" id="KW-0472">Membrane</keyword>
<keyword evidence="3" id="KW-0547">Nucleotide-binding</keyword>
<evidence type="ECO:0000313" key="7">
    <source>
        <dbReference type="EMBL" id="PWA97272.1"/>
    </source>
</evidence>
<dbReference type="EMBL" id="PKPP01000133">
    <property type="protein sequence ID" value="PWA97272.1"/>
    <property type="molecule type" value="Genomic_DNA"/>
</dbReference>
<evidence type="ECO:0000313" key="8">
    <source>
        <dbReference type="Proteomes" id="UP000245207"/>
    </source>
</evidence>
<evidence type="ECO:0000256" key="5">
    <source>
        <dbReference type="ARBA" id="ARBA00022840"/>
    </source>
</evidence>
<reference evidence="7 8" key="1">
    <citation type="journal article" date="2018" name="Mol. Plant">
        <title>The genome of Artemisia annua provides insight into the evolution of Asteraceae family and artemisinin biosynthesis.</title>
        <authorList>
            <person name="Shen Q."/>
            <person name="Zhang L."/>
            <person name="Liao Z."/>
            <person name="Wang S."/>
            <person name="Yan T."/>
            <person name="Shi P."/>
            <person name="Liu M."/>
            <person name="Fu X."/>
            <person name="Pan Q."/>
            <person name="Wang Y."/>
            <person name="Lv Z."/>
            <person name="Lu X."/>
            <person name="Zhang F."/>
            <person name="Jiang W."/>
            <person name="Ma Y."/>
            <person name="Chen M."/>
            <person name="Hao X."/>
            <person name="Li L."/>
            <person name="Tang Y."/>
            <person name="Lv G."/>
            <person name="Zhou Y."/>
            <person name="Sun X."/>
            <person name="Brodelius P.E."/>
            <person name="Rose J.K.C."/>
            <person name="Tang K."/>
        </authorList>
    </citation>
    <scope>NUCLEOTIDE SEQUENCE [LARGE SCALE GENOMIC DNA]</scope>
    <source>
        <strain evidence="8">cv. Huhao1</strain>
        <tissue evidence="7">Leaf</tissue>
    </source>
</reference>
<keyword evidence="5" id="KW-0067">ATP-binding</keyword>
<dbReference type="PANTHER" id="PTHR27002:SF851">
    <property type="entry name" value="G-TYPE LECTIN S-RECEPTOR-LIKE SERINE_THREONINE-PROTEIN KINASE SD1-1"/>
    <property type="match status" value="1"/>
</dbReference>
<protein>
    <submittedName>
        <fullName evidence="7">S-locus glycoprotein domain-containing protein</fullName>
    </submittedName>
</protein>
<dbReference type="GO" id="GO:0005524">
    <property type="term" value="F:ATP binding"/>
    <property type="evidence" value="ECO:0007669"/>
    <property type="project" value="UniProtKB-KW"/>
</dbReference>
<dbReference type="Proteomes" id="UP000245207">
    <property type="component" value="Unassembled WGS sequence"/>
</dbReference>
<evidence type="ECO:0000256" key="2">
    <source>
        <dbReference type="ARBA" id="ARBA00022679"/>
    </source>
</evidence>
<keyword evidence="1" id="KW-0723">Serine/threonine-protein kinase</keyword>
<sequence>MSLETAMSYLEHLAFKVYNIMLQELEVEFIGYHRGSIVWSVPKEFSITLGFSIFRYCSILAALFKVADDCFIFLEIDLCPVAFYHFHRVPGSHITTCIHGRTRKSRYQGMLEDGQELVVKRLSKTSSQGINEFMNEVICISKHQHRNHVKLLGCSIEGDKKLRRVYICVCATNIFTYMLSLLNFVLGLQIQAFDYHTTIRNEPFLQLFHSLYVSH</sequence>
<dbReference type="STRING" id="35608.A0A2U1QH21"/>
<dbReference type="SUPFAM" id="SSF56112">
    <property type="entry name" value="Protein kinase-like (PK-like)"/>
    <property type="match status" value="1"/>
</dbReference>
<dbReference type="GO" id="GO:0005886">
    <property type="term" value="C:plasma membrane"/>
    <property type="evidence" value="ECO:0007669"/>
    <property type="project" value="TreeGrafter"/>
</dbReference>
<dbReference type="PANTHER" id="PTHR27002">
    <property type="entry name" value="RECEPTOR-LIKE SERINE/THREONINE-PROTEIN KINASE SD1-8"/>
    <property type="match status" value="1"/>
</dbReference>
<keyword evidence="6" id="KW-1133">Transmembrane helix</keyword>
<evidence type="ECO:0000256" key="6">
    <source>
        <dbReference type="SAM" id="Phobius"/>
    </source>
</evidence>
<accession>A0A2U1QH21</accession>
<proteinExistence type="predicted"/>
<keyword evidence="2" id="KW-0808">Transferase</keyword>
<evidence type="ECO:0000256" key="1">
    <source>
        <dbReference type="ARBA" id="ARBA00022527"/>
    </source>
</evidence>
<evidence type="ECO:0000256" key="3">
    <source>
        <dbReference type="ARBA" id="ARBA00022741"/>
    </source>
</evidence>
<keyword evidence="4" id="KW-0418">Kinase</keyword>
<dbReference type="Gene3D" id="3.30.200.20">
    <property type="entry name" value="Phosphorylase Kinase, domain 1"/>
    <property type="match status" value="1"/>
</dbReference>
<dbReference type="GO" id="GO:0004674">
    <property type="term" value="F:protein serine/threonine kinase activity"/>
    <property type="evidence" value="ECO:0007669"/>
    <property type="project" value="UniProtKB-KW"/>
</dbReference>
<keyword evidence="8" id="KW-1185">Reference proteome</keyword>
<name>A0A2U1QH21_ARTAN</name>
<dbReference type="InterPro" id="IPR011009">
    <property type="entry name" value="Kinase-like_dom_sf"/>
</dbReference>
<organism evidence="7 8">
    <name type="scientific">Artemisia annua</name>
    <name type="common">Sweet wormwood</name>
    <dbReference type="NCBI Taxonomy" id="35608"/>
    <lineage>
        <taxon>Eukaryota</taxon>
        <taxon>Viridiplantae</taxon>
        <taxon>Streptophyta</taxon>
        <taxon>Embryophyta</taxon>
        <taxon>Tracheophyta</taxon>
        <taxon>Spermatophyta</taxon>
        <taxon>Magnoliopsida</taxon>
        <taxon>eudicotyledons</taxon>
        <taxon>Gunneridae</taxon>
        <taxon>Pentapetalae</taxon>
        <taxon>asterids</taxon>
        <taxon>campanulids</taxon>
        <taxon>Asterales</taxon>
        <taxon>Asteraceae</taxon>
        <taxon>Asteroideae</taxon>
        <taxon>Anthemideae</taxon>
        <taxon>Artemisiinae</taxon>
        <taxon>Artemisia</taxon>
    </lineage>
</organism>
<gene>
    <name evidence="7" type="ORF">CTI12_AA030930</name>
</gene>
<dbReference type="OrthoDB" id="8891264at2759"/>
<feature type="transmembrane region" description="Helical" evidence="6">
    <location>
        <begin position="165"/>
        <end position="186"/>
    </location>
</feature>
<evidence type="ECO:0000256" key="4">
    <source>
        <dbReference type="ARBA" id="ARBA00022777"/>
    </source>
</evidence>
<comment type="caution">
    <text evidence="7">The sequence shown here is derived from an EMBL/GenBank/DDBJ whole genome shotgun (WGS) entry which is preliminary data.</text>
</comment>
<keyword evidence="6" id="KW-0812">Transmembrane</keyword>